<dbReference type="PANTHER" id="PTHR12147">
    <property type="entry name" value="METALLOPEPTIDASE M28 FAMILY MEMBER"/>
    <property type="match status" value="1"/>
</dbReference>
<dbReference type="GO" id="GO:0006508">
    <property type="term" value="P:proteolysis"/>
    <property type="evidence" value="ECO:0007669"/>
    <property type="project" value="InterPro"/>
</dbReference>
<protein>
    <submittedName>
        <fullName evidence="2">Peptidase M28-like protein</fullName>
    </submittedName>
</protein>
<dbReference type="Pfam" id="PF04389">
    <property type="entry name" value="Peptidase_M28"/>
    <property type="match status" value="1"/>
</dbReference>
<dbReference type="EMBL" id="VJWE01000011">
    <property type="protein sequence ID" value="TWG39658.1"/>
    <property type="molecule type" value="Genomic_DNA"/>
</dbReference>
<dbReference type="Gene3D" id="3.40.630.10">
    <property type="entry name" value="Zn peptidases"/>
    <property type="match status" value="1"/>
</dbReference>
<dbReference type="InterPro" id="IPR007484">
    <property type="entry name" value="Peptidase_M28"/>
</dbReference>
<name>A0A561XU67_ACIDE</name>
<dbReference type="RefSeq" id="WP_146870456.1">
    <property type="nucleotide sequence ID" value="NZ_VJWE01000011.1"/>
</dbReference>
<accession>A0A561XU67</accession>
<feature type="domain" description="Peptidase M28" evidence="1">
    <location>
        <begin position="118"/>
        <end position="330"/>
    </location>
</feature>
<dbReference type="GeneID" id="51110597"/>
<evidence type="ECO:0000313" key="3">
    <source>
        <dbReference type="Proteomes" id="UP000321485"/>
    </source>
</evidence>
<dbReference type="SUPFAM" id="SSF53187">
    <property type="entry name" value="Zn-dependent exopeptidases"/>
    <property type="match status" value="1"/>
</dbReference>
<comment type="caution">
    <text evidence="2">The sequence shown here is derived from an EMBL/GenBank/DDBJ whole genome shotgun (WGS) entry which is preliminary data.</text>
</comment>
<evidence type="ECO:0000259" key="1">
    <source>
        <dbReference type="Pfam" id="PF04389"/>
    </source>
</evidence>
<dbReference type="GO" id="GO:0008235">
    <property type="term" value="F:metalloexopeptidase activity"/>
    <property type="evidence" value="ECO:0007669"/>
    <property type="project" value="InterPro"/>
</dbReference>
<dbReference type="Proteomes" id="UP000321485">
    <property type="component" value="Unassembled WGS sequence"/>
</dbReference>
<organism evidence="2 3">
    <name type="scientific">Acidovorax delafieldii</name>
    <name type="common">Pseudomonas delafieldii</name>
    <dbReference type="NCBI Taxonomy" id="47920"/>
    <lineage>
        <taxon>Bacteria</taxon>
        <taxon>Pseudomonadati</taxon>
        <taxon>Pseudomonadota</taxon>
        <taxon>Betaproteobacteria</taxon>
        <taxon>Burkholderiales</taxon>
        <taxon>Comamonadaceae</taxon>
        <taxon>Acidovorax</taxon>
    </lineage>
</organism>
<dbReference type="AlphaFoldDB" id="A0A561XU67"/>
<gene>
    <name evidence="2" type="ORF">ATF69_1530</name>
</gene>
<sequence length="343" mass="36850">MRISQIALRLGQSLLRITGALATVLGLLLAAILAVTTMPGSSHRGALLPATAEQQVLAQQLRQHVAVIAAQEHNTQHPAALEAVATYLESELASYGYRVRRDEFKARGVAVRNLEVTVPSQSAPGQRLVVVGAHYDSAHETPGANDNATGTAAVLALAKSLKHLGASAQADVMFVLYTNEEPPFFKTPLMGSQVHAQALLARGAPVVAMLSLETMGYFSSAEGSQKYPWPLNQFYPTQGDFIAFVATPGDLGLVRKVVRSFRSHAALPSEGIAAPRFIPGVDYSDHAAYLDAGYPALMVTDTAPYRYPHYHTGQDTPDQVDFDHLARVVQGLEGVVRDLAHRP</sequence>
<dbReference type="InterPro" id="IPR045175">
    <property type="entry name" value="M28_fam"/>
</dbReference>
<reference evidence="2 3" key="1">
    <citation type="journal article" date="2015" name="Stand. Genomic Sci.">
        <title>Genomic Encyclopedia of Bacterial and Archaeal Type Strains, Phase III: the genomes of soil and plant-associated and newly described type strains.</title>
        <authorList>
            <person name="Whitman W.B."/>
            <person name="Woyke T."/>
            <person name="Klenk H.P."/>
            <person name="Zhou Y."/>
            <person name="Lilburn T.G."/>
            <person name="Beck B.J."/>
            <person name="De Vos P."/>
            <person name="Vandamme P."/>
            <person name="Eisen J.A."/>
            <person name="Garrity G."/>
            <person name="Hugenholtz P."/>
            <person name="Kyrpides N.C."/>
        </authorList>
    </citation>
    <scope>NUCLEOTIDE SEQUENCE [LARGE SCALE GENOMIC DNA]</scope>
    <source>
        <strain evidence="2 3">DSM 64</strain>
    </source>
</reference>
<evidence type="ECO:0000313" key="2">
    <source>
        <dbReference type="EMBL" id="TWG39658.1"/>
    </source>
</evidence>
<dbReference type="PANTHER" id="PTHR12147:SF26">
    <property type="entry name" value="PEPTIDASE M28 DOMAIN-CONTAINING PROTEIN"/>
    <property type="match status" value="1"/>
</dbReference>
<proteinExistence type="predicted"/>